<protein>
    <submittedName>
        <fullName evidence="2">Uncharacterized protein</fullName>
    </submittedName>
</protein>
<reference evidence="2 3" key="1">
    <citation type="submission" date="2018-03" db="EMBL/GenBank/DDBJ databases">
        <title>Draft Genome Sequences of the Obligatory Marine Myxobacteria Enhygromyxa salina SWB007.</title>
        <authorList>
            <person name="Poehlein A."/>
            <person name="Moghaddam J.A."/>
            <person name="Harms H."/>
            <person name="Alanjari M."/>
            <person name="Koenig G.M."/>
            <person name="Daniel R."/>
            <person name="Schaeberle T.F."/>
        </authorList>
    </citation>
    <scope>NUCLEOTIDE SEQUENCE [LARGE SCALE GENOMIC DNA]</scope>
    <source>
        <strain evidence="2 3">SWB007</strain>
    </source>
</reference>
<dbReference type="AlphaFoldDB" id="A0A2S9XNM3"/>
<sequence length="470" mass="49640">MLPRHTLESFVALACVALACTEPSPPAEAKTKPKVEAKAPTPADDDDAREQPVASDEGGEAEVEPELAKPDLCGVTEPRAADAAYARACVYLGTAGEAERAAAESGLTPPEGIPSDWQAIRSDAGLLFAPPDWVVVREGDTLMAVAPGTPEQASGHSCSLSEALPAIQTDIDSAVKIAREELEGLSDGEAKVTKATLRGIETARLRYVVMGDSFLERLYATAEGVRKISCHDASQRGFEGVVEVVDKIVDSYQRAGATTDALPVAPCEAVDSFVAFPGPVDFVNADLAPLINTPGAGPSVALAELLYYTQCTYWATLLPLDGGPRAEAVIVGYERIDARDGEFAPARIRLETRADPRIGRAPEPGRPASIPTDVVVIEPANPEAALLPTEAPAGLELEAPSELVAVVSLSGPAGPPEIVFVRELRDQQMCLLQYRSHGPSTWTVHTNSCKLVVPTQPEPAEPNPGPKLER</sequence>
<evidence type="ECO:0000313" key="2">
    <source>
        <dbReference type="EMBL" id="PRP94452.1"/>
    </source>
</evidence>
<dbReference type="Proteomes" id="UP000238823">
    <property type="component" value="Unassembled WGS sequence"/>
</dbReference>
<proteinExistence type="predicted"/>
<accession>A0A2S9XNM3</accession>
<feature type="region of interest" description="Disordered" evidence="1">
    <location>
        <begin position="22"/>
        <end position="72"/>
    </location>
</feature>
<organism evidence="2 3">
    <name type="scientific">Enhygromyxa salina</name>
    <dbReference type="NCBI Taxonomy" id="215803"/>
    <lineage>
        <taxon>Bacteria</taxon>
        <taxon>Pseudomonadati</taxon>
        <taxon>Myxococcota</taxon>
        <taxon>Polyangia</taxon>
        <taxon>Nannocystales</taxon>
        <taxon>Nannocystaceae</taxon>
        <taxon>Enhygromyxa</taxon>
    </lineage>
</organism>
<gene>
    <name evidence="2" type="ORF">ENSA7_77860</name>
</gene>
<dbReference type="RefSeq" id="WP_106094556.1">
    <property type="nucleotide sequence ID" value="NZ_PVNL01000141.1"/>
</dbReference>
<dbReference type="PROSITE" id="PS51257">
    <property type="entry name" value="PROKAR_LIPOPROTEIN"/>
    <property type="match status" value="1"/>
</dbReference>
<evidence type="ECO:0000256" key="1">
    <source>
        <dbReference type="SAM" id="MobiDB-lite"/>
    </source>
</evidence>
<name>A0A2S9XNM3_9BACT</name>
<dbReference type="EMBL" id="PVNL01000141">
    <property type="protein sequence ID" value="PRP94452.1"/>
    <property type="molecule type" value="Genomic_DNA"/>
</dbReference>
<comment type="caution">
    <text evidence="2">The sequence shown here is derived from an EMBL/GenBank/DDBJ whole genome shotgun (WGS) entry which is preliminary data.</text>
</comment>
<evidence type="ECO:0000313" key="3">
    <source>
        <dbReference type="Proteomes" id="UP000238823"/>
    </source>
</evidence>